<dbReference type="SMART" id="SM00388">
    <property type="entry name" value="HisKA"/>
    <property type="match status" value="1"/>
</dbReference>
<dbReference type="Gene3D" id="3.40.50.2300">
    <property type="match status" value="1"/>
</dbReference>
<keyword evidence="7" id="KW-0472">Membrane</keyword>
<accession>A0ABM6NGQ7</accession>
<dbReference type="SUPFAM" id="SSF47384">
    <property type="entry name" value="Homodimeric domain of signal transducing histidine kinase"/>
    <property type="match status" value="1"/>
</dbReference>
<evidence type="ECO:0000259" key="9">
    <source>
        <dbReference type="PROSITE" id="PS50110"/>
    </source>
</evidence>
<proteinExistence type="predicted"/>
<keyword evidence="7" id="KW-1133">Transmembrane helix</keyword>
<keyword evidence="7" id="KW-0812">Transmembrane</keyword>
<feature type="transmembrane region" description="Helical" evidence="7">
    <location>
        <begin position="108"/>
        <end position="128"/>
    </location>
</feature>
<evidence type="ECO:0000256" key="1">
    <source>
        <dbReference type="ARBA" id="ARBA00000085"/>
    </source>
</evidence>
<feature type="transmembrane region" description="Helical" evidence="7">
    <location>
        <begin position="77"/>
        <end position="96"/>
    </location>
</feature>
<feature type="transmembrane region" description="Helical" evidence="7">
    <location>
        <begin position="165"/>
        <end position="186"/>
    </location>
</feature>
<dbReference type="InterPro" id="IPR003661">
    <property type="entry name" value="HisK_dim/P_dom"/>
</dbReference>
<evidence type="ECO:0000256" key="7">
    <source>
        <dbReference type="SAM" id="Phobius"/>
    </source>
</evidence>
<protein>
    <recommendedName>
        <fullName evidence="2">histidine kinase</fullName>
        <ecNumber evidence="2">2.7.13.3</ecNumber>
    </recommendedName>
</protein>
<dbReference type="InterPro" id="IPR003594">
    <property type="entry name" value="HATPase_dom"/>
</dbReference>
<dbReference type="InterPro" id="IPR005467">
    <property type="entry name" value="His_kinase_dom"/>
</dbReference>
<dbReference type="InterPro" id="IPR004358">
    <property type="entry name" value="Sig_transdc_His_kin-like_C"/>
</dbReference>
<dbReference type="CDD" id="cd16922">
    <property type="entry name" value="HATPase_EvgS-ArcB-TorS-like"/>
    <property type="match status" value="1"/>
</dbReference>
<dbReference type="Gene3D" id="3.30.565.10">
    <property type="entry name" value="Histidine kinase-like ATPase, C-terminal domain"/>
    <property type="match status" value="1"/>
</dbReference>
<dbReference type="SMART" id="SM00387">
    <property type="entry name" value="HATPase_c"/>
    <property type="match status" value="1"/>
</dbReference>
<dbReference type="Gene3D" id="1.10.287.130">
    <property type="match status" value="1"/>
</dbReference>
<dbReference type="Pfam" id="PF02518">
    <property type="entry name" value="HATPase_c"/>
    <property type="match status" value="1"/>
</dbReference>
<evidence type="ECO:0000256" key="5">
    <source>
        <dbReference type="ARBA" id="ARBA00022777"/>
    </source>
</evidence>
<reference evidence="10 11" key="1">
    <citation type="submission" date="2015-06" db="EMBL/GenBank/DDBJ databases">
        <authorList>
            <person name="Xie B.-B."/>
            <person name="Rong J.-C."/>
            <person name="Qin Q.-L."/>
            <person name="Zhang Y.-Z."/>
        </authorList>
    </citation>
    <scope>NUCLEOTIDE SEQUENCE [LARGE SCALE GENOMIC DNA]</scope>
    <source>
        <strain evidence="10 11">JCM 20779</strain>
    </source>
</reference>
<dbReference type="PANTHER" id="PTHR43047">
    <property type="entry name" value="TWO-COMPONENT HISTIDINE PROTEIN KINASE"/>
    <property type="match status" value="1"/>
</dbReference>
<dbReference type="InterPro" id="IPR011006">
    <property type="entry name" value="CheY-like_superfamily"/>
</dbReference>
<dbReference type="PROSITE" id="PS50109">
    <property type="entry name" value="HIS_KIN"/>
    <property type="match status" value="1"/>
</dbReference>
<evidence type="ECO:0000259" key="8">
    <source>
        <dbReference type="PROSITE" id="PS50109"/>
    </source>
</evidence>
<keyword evidence="4" id="KW-0808">Transferase</keyword>
<feature type="domain" description="Response regulatory" evidence="9">
    <location>
        <begin position="489"/>
        <end position="606"/>
    </location>
</feature>
<comment type="catalytic activity">
    <reaction evidence="1">
        <text>ATP + protein L-histidine = ADP + protein N-phospho-L-histidine.</text>
        <dbReference type="EC" id="2.7.13.3"/>
    </reaction>
</comment>
<dbReference type="InterPro" id="IPR036097">
    <property type="entry name" value="HisK_dim/P_sf"/>
</dbReference>
<dbReference type="CDD" id="cd17546">
    <property type="entry name" value="REC_hyHK_CKI1_RcsC-like"/>
    <property type="match status" value="1"/>
</dbReference>
<dbReference type="InterPro" id="IPR036890">
    <property type="entry name" value="HATPase_C_sf"/>
</dbReference>
<evidence type="ECO:0000256" key="2">
    <source>
        <dbReference type="ARBA" id="ARBA00012438"/>
    </source>
</evidence>
<keyword evidence="3 6" id="KW-0597">Phosphoprotein</keyword>
<feature type="modified residue" description="4-aspartylphosphate" evidence="6">
    <location>
        <position position="538"/>
    </location>
</feature>
<dbReference type="EMBL" id="CP011924">
    <property type="protein sequence ID" value="ATD08180.1"/>
    <property type="molecule type" value="Genomic_DNA"/>
</dbReference>
<evidence type="ECO:0000256" key="3">
    <source>
        <dbReference type="ARBA" id="ARBA00022553"/>
    </source>
</evidence>
<dbReference type="SUPFAM" id="SSF55874">
    <property type="entry name" value="ATPase domain of HSP90 chaperone/DNA topoisomerase II/histidine kinase"/>
    <property type="match status" value="1"/>
</dbReference>
<keyword evidence="5" id="KW-0418">Kinase</keyword>
<dbReference type="InterPro" id="IPR001789">
    <property type="entry name" value="Sig_transdc_resp-reg_receiver"/>
</dbReference>
<dbReference type="Pfam" id="PF00512">
    <property type="entry name" value="HisKA"/>
    <property type="match status" value="1"/>
</dbReference>
<dbReference type="SMART" id="SM00448">
    <property type="entry name" value="REC"/>
    <property type="match status" value="1"/>
</dbReference>
<feature type="transmembrane region" description="Helical" evidence="7">
    <location>
        <begin position="20"/>
        <end position="39"/>
    </location>
</feature>
<evidence type="ECO:0000256" key="6">
    <source>
        <dbReference type="PROSITE-ProRule" id="PRU00169"/>
    </source>
</evidence>
<dbReference type="EC" id="2.7.13.3" evidence="2"/>
<feature type="transmembrane region" description="Helical" evidence="7">
    <location>
        <begin position="51"/>
        <end position="71"/>
    </location>
</feature>
<dbReference type="CDD" id="cd00082">
    <property type="entry name" value="HisKA"/>
    <property type="match status" value="1"/>
</dbReference>
<dbReference type="Proteomes" id="UP000016521">
    <property type="component" value="Chromosome I"/>
</dbReference>
<evidence type="ECO:0000313" key="11">
    <source>
        <dbReference type="Proteomes" id="UP000016521"/>
    </source>
</evidence>
<gene>
    <name evidence="10" type="ORF">PPIS_a3377</name>
</gene>
<name>A0ABM6NGQ7_PSEO7</name>
<evidence type="ECO:0000256" key="4">
    <source>
        <dbReference type="ARBA" id="ARBA00022679"/>
    </source>
</evidence>
<evidence type="ECO:0000313" key="10">
    <source>
        <dbReference type="EMBL" id="ATD08180.1"/>
    </source>
</evidence>
<dbReference type="Pfam" id="PF00072">
    <property type="entry name" value="Response_reg"/>
    <property type="match status" value="1"/>
</dbReference>
<sequence>MLSFFATESSLRYMLDPKTLYLTSLVMTAMMALLTFLTWRANKSTPGTLLYIFYPLVLLCAISSFALHGYFDNWETIPIANTLLFAASIIHCMAIRQFLGIKGPSFKVFLGVTAGLFILLMYSSIFSPNLRDRILISDLQHLAEATLLLYFFSRFARNKYPNGSIVYITILLIILVIFTGRTLLMGEVTHFTLFKENWFTITIFFNGVLAPIFYATGMALLCNEQREQNLNKLALKAQQDLELRGMFLSTISHEIRTPLNGILGSAQLVLGRTRDSRNKAYCEAIVNSAESLNLLIDKVLDYASLEQSDEALYEEDVELRSWLQNLCLLLSPLAEQKKLHFELVYELPDQVCYYFDQQKLRQILINLVGNAIKFTDKGEVRLKVEILKDQQIEHKVRFSITDSGPGIESEDINKLTEPYVQSSAGKVKGGTGLGLAITSRLLNRLSSQLDIQSELNKGSTFSFDLLLNIGELSLVEQRPQHDNCITGLKVLLVEDLDLNQKIAIEFMAEDEHKVKLATNGKSAIEMLIQHHFDVVLLDMNLPDLSGQEVLKQLQNCEHKNKRTPFLAFTASLSPGEVKEYLALGIRDIVGKPIKQEKLRQALSESQSPKKANVSVELPDILYDETAVNALKSGFSEDEVSSIYNEFVLSARNKLIHIQQLLEQDEDQCIRQLHRQASTALQLGFNRYGSNLKKAERRLLDGKSCHDELTEAMTLWQDSLAAYLHFVRKEAMG</sequence>
<dbReference type="SUPFAM" id="SSF52172">
    <property type="entry name" value="CheY-like"/>
    <property type="match status" value="1"/>
</dbReference>
<keyword evidence="11" id="KW-1185">Reference proteome</keyword>
<dbReference type="PROSITE" id="PS50110">
    <property type="entry name" value="RESPONSE_REGULATORY"/>
    <property type="match status" value="1"/>
</dbReference>
<feature type="domain" description="Histidine kinase" evidence="8">
    <location>
        <begin position="250"/>
        <end position="469"/>
    </location>
</feature>
<dbReference type="PRINTS" id="PR00344">
    <property type="entry name" value="BCTRLSENSOR"/>
</dbReference>
<organism evidence="10 11">
    <name type="scientific">Pseudoalteromonas piscicida</name>
    <dbReference type="NCBI Taxonomy" id="43662"/>
    <lineage>
        <taxon>Bacteria</taxon>
        <taxon>Pseudomonadati</taxon>
        <taxon>Pseudomonadota</taxon>
        <taxon>Gammaproteobacteria</taxon>
        <taxon>Alteromonadales</taxon>
        <taxon>Pseudoalteromonadaceae</taxon>
        <taxon>Pseudoalteromonas</taxon>
    </lineage>
</organism>
<feature type="transmembrane region" description="Helical" evidence="7">
    <location>
        <begin position="198"/>
        <end position="222"/>
    </location>
</feature>